<accession>A0A430JF75</accession>
<comment type="caution">
    <text evidence="12">The sequence shown here is derived from an EMBL/GenBank/DDBJ whole genome shotgun (WGS) entry which is preliminary data.</text>
</comment>
<dbReference type="PANTHER" id="PTHR43322">
    <property type="entry name" value="1-D-DEOXYXYLULOSE 5-PHOSPHATE SYNTHASE-RELATED"/>
    <property type="match status" value="1"/>
</dbReference>
<evidence type="ECO:0000256" key="1">
    <source>
        <dbReference type="ARBA" id="ARBA00004980"/>
    </source>
</evidence>
<dbReference type="InterPro" id="IPR005477">
    <property type="entry name" value="Dxylulose-5-P_synthase"/>
</dbReference>
<organism evidence="12 13">
    <name type="scientific">Paenibacillus whitsoniae</name>
    <dbReference type="NCBI Taxonomy" id="2496558"/>
    <lineage>
        <taxon>Bacteria</taxon>
        <taxon>Bacillati</taxon>
        <taxon>Bacillota</taxon>
        <taxon>Bacilli</taxon>
        <taxon>Bacillales</taxon>
        <taxon>Paenibacillaceae</taxon>
        <taxon>Paenibacillus</taxon>
    </lineage>
</organism>
<comment type="pathway">
    <text evidence="1 10">Metabolic intermediate biosynthesis; 1-deoxy-D-xylulose 5-phosphate biosynthesis; 1-deoxy-D-xylulose 5-phosphate from D-glyceraldehyde 3-phosphate and pyruvate: step 1/1.</text>
</comment>
<dbReference type="InterPro" id="IPR005475">
    <property type="entry name" value="Transketolase-like_Pyr-bd"/>
</dbReference>
<dbReference type="InterPro" id="IPR029061">
    <property type="entry name" value="THDP-binding"/>
</dbReference>
<evidence type="ECO:0000313" key="13">
    <source>
        <dbReference type="Proteomes" id="UP000276128"/>
    </source>
</evidence>
<dbReference type="SUPFAM" id="SSF52518">
    <property type="entry name" value="Thiamin diphosphate-binding fold (THDP-binding)"/>
    <property type="match status" value="2"/>
</dbReference>
<keyword evidence="6 10" id="KW-0460">Magnesium</keyword>
<dbReference type="GO" id="GO:0019288">
    <property type="term" value="P:isopentenyl diphosphate biosynthetic process, methylerythritol 4-phosphate pathway"/>
    <property type="evidence" value="ECO:0007669"/>
    <property type="project" value="TreeGrafter"/>
</dbReference>
<dbReference type="PROSITE" id="PS00802">
    <property type="entry name" value="TRANSKETOLASE_2"/>
    <property type="match status" value="1"/>
</dbReference>
<dbReference type="Pfam" id="PF02779">
    <property type="entry name" value="Transket_pyr"/>
    <property type="match status" value="1"/>
</dbReference>
<dbReference type="Pfam" id="PF13292">
    <property type="entry name" value="DXP_synthase_N"/>
    <property type="match status" value="1"/>
</dbReference>
<keyword evidence="13" id="KW-1185">Reference proteome</keyword>
<evidence type="ECO:0000256" key="6">
    <source>
        <dbReference type="ARBA" id="ARBA00022842"/>
    </source>
</evidence>
<keyword evidence="9 10" id="KW-0414">Isoprene biosynthesis</keyword>
<keyword evidence="7 10" id="KW-0784">Thiamine biosynthesis</keyword>
<dbReference type="SUPFAM" id="SSF52922">
    <property type="entry name" value="TK C-terminal domain-like"/>
    <property type="match status" value="1"/>
</dbReference>
<dbReference type="GO" id="GO:0016114">
    <property type="term" value="P:terpenoid biosynthetic process"/>
    <property type="evidence" value="ECO:0007669"/>
    <property type="project" value="UniProtKB-UniRule"/>
</dbReference>
<evidence type="ECO:0000256" key="4">
    <source>
        <dbReference type="ARBA" id="ARBA00022679"/>
    </source>
</evidence>
<comment type="catalytic activity">
    <reaction evidence="10">
        <text>D-glyceraldehyde 3-phosphate + pyruvate + H(+) = 1-deoxy-D-xylulose 5-phosphate + CO2</text>
        <dbReference type="Rhea" id="RHEA:12605"/>
        <dbReference type="ChEBI" id="CHEBI:15361"/>
        <dbReference type="ChEBI" id="CHEBI:15378"/>
        <dbReference type="ChEBI" id="CHEBI:16526"/>
        <dbReference type="ChEBI" id="CHEBI:57792"/>
        <dbReference type="ChEBI" id="CHEBI:59776"/>
        <dbReference type="EC" id="2.2.1.7"/>
    </reaction>
</comment>
<dbReference type="HAMAP" id="MF_00315">
    <property type="entry name" value="DXP_synth"/>
    <property type="match status" value="1"/>
</dbReference>
<comment type="cofactor">
    <cofactor evidence="10">
        <name>thiamine diphosphate</name>
        <dbReference type="ChEBI" id="CHEBI:58937"/>
    </cofactor>
    <text evidence="10">Binds 1 thiamine pyrophosphate per subunit.</text>
</comment>
<feature type="binding site" evidence="10">
    <location>
        <position position="365"/>
    </location>
    <ligand>
        <name>thiamine diphosphate</name>
        <dbReference type="ChEBI" id="CHEBI:58937"/>
    </ligand>
</feature>
<dbReference type="EC" id="2.2.1.7" evidence="10"/>
<dbReference type="GO" id="GO:0009228">
    <property type="term" value="P:thiamine biosynthetic process"/>
    <property type="evidence" value="ECO:0007669"/>
    <property type="project" value="UniProtKB-UniRule"/>
</dbReference>
<proteinExistence type="inferred from homology"/>
<feature type="domain" description="Transketolase-like pyrimidine-binding" evidence="11">
    <location>
        <begin position="314"/>
        <end position="479"/>
    </location>
</feature>
<dbReference type="GO" id="GO:0000287">
    <property type="term" value="F:magnesium ion binding"/>
    <property type="evidence" value="ECO:0007669"/>
    <property type="project" value="UniProtKB-UniRule"/>
</dbReference>
<comment type="similarity">
    <text evidence="2 10">Belongs to the transketolase family. DXPS subfamily.</text>
</comment>
<feature type="binding site" evidence="10">
    <location>
        <position position="144"/>
    </location>
    <ligand>
        <name>Mg(2+)</name>
        <dbReference type="ChEBI" id="CHEBI:18420"/>
    </ligand>
</feature>
<dbReference type="InterPro" id="IPR009014">
    <property type="entry name" value="Transketo_C/PFOR_II"/>
</dbReference>
<dbReference type="SMART" id="SM00861">
    <property type="entry name" value="Transket_pyr"/>
    <property type="match status" value="1"/>
</dbReference>
<dbReference type="RefSeq" id="WP_126141198.1">
    <property type="nucleotide sequence ID" value="NZ_RXHU01000027.1"/>
</dbReference>
<protein>
    <recommendedName>
        <fullName evidence="10">1-deoxy-D-xylulose-5-phosphate synthase</fullName>
        <ecNumber evidence="10">2.2.1.7</ecNumber>
    </recommendedName>
    <alternativeName>
        <fullName evidence="10">1-deoxyxylulose-5-phosphate synthase</fullName>
        <shortName evidence="10">DXP synthase</shortName>
        <shortName evidence="10">DXPS</shortName>
    </alternativeName>
</protein>
<dbReference type="UniPathway" id="UPA00064">
    <property type="reaction ID" value="UER00091"/>
</dbReference>
<feature type="binding site" evidence="10">
    <location>
        <begin position="113"/>
        <end position="115"/>
    </location>
    <ligand>
        <name>thiamine diphosphate</name>
        <dbReference type="ChEBI" id="CHEBI:58937"/>
    </ligand>
</feature>
<sequence length="628" mass="69372">MLLEQINRPEDLKRLSMSELETLAGEIRQFLIEKLSVTGGHLAPNLGVVELTIALHTLFHSPYDKLIFDVGHQAYVHKILTGRRDKFDTLRKYKGLCGFVKRSESEHDVWEAGHSSTSLSAAMGMAMARDLKGEHNKVVAIIGDGAITGGMALEAMNHIGHEKKNIIVILNDNEMSIAPNVGAIHNYLSKIRSDRHYLKAKEEVEHLLKKIPAIGDTLAKTAEKLKDSLKYFVLNGVWFEELGFTYIGPVDGHNLPVLMDTLKQAEKINGPVLVHVVTTKGKGYSPAEQDSHTWHGLGPYKIESGQVLKSAGPPMYTEVFGNTLIELAEKDSRIIAVTPAMPGGSGLLKFAKHFPNRMIDVGIAEQHAATLCAGMASEGLKPVFAVYSTFLQRAYDQVVHDICRPKLNVVFAIDRAGFVGPDGETHQGVYDIAFLRSLPNMVLMMPKDEKELRDMMQTALEYNDGPIAYRYPRISGTGVSIEAPPKAIPIGTWETLREGGHAAVLAVGPMVQIALEAAEQLAQEGIQLRVVNARFIKPLDESFLQQLAIEELPVITMEEGAIQGGFGSAVMEYYALQRHFNMHVTVMGIPDYFVEHGSVKEQREEVGLTVEHLVAEVKSLTPRKRQRV</sequence>
<evidence type="ECO:0000256" key="3">
    <source>
        <dbReference type="ARBA" id="ARBA00011738"/>
    </source>
</evidence>
<dbReference type="InterPro" id="IPR020826">
    <property type="entry name" value="Transketolase_BS"/>
</dbReference>
<evidence type="ECO:0000256" key="10">
    <source>
        <dbReference type="HAMAP-Rule" id="MF_00315"/>
    </source>
</evidence>
<dbReference type="PROSITE" id="PS00801">
    <property type="entry name" value="TRANSKETOLASE_1"/>
    <property type="match status" value="1"/>
</dbReference>
<reference evidence="12 13" key="1">
    <citation type="submission" date="2018-12" db="EMBL/GenBank/DDBJ databases">
        <title>Bacillus ochoae sp. nov., Paenibacillus whitsoniae sp. nov., Paenibacillus spiritus sp. nov. Isolated from the Mars Exploration Rover during spacecraft assembly.</title>
        <authorList>
            <person name="Seuylemezian A."/>
            <person name="Vaishampayan P."/>
        </authorList>
    </citation>
    <scope>NUCLEOTIDE SEQUENCE [LARGE SCALE GENOMIC DNA]</scope>
    <source>
        <strain evidence="12 13">MER 54</strain>
    </source>
</reference>
<dbReference type="CDD" id="cd07033">
    <property type="entry name" value="TPP_PYR_DXS_TK_like"/>
    <property type="match status" value="1"/>
</dbReference>
<dbReference type="EMBL" id="RXHU01000027">
    <property type="protein sequence ID" value="RTE09703.1"/>
    <property type="molecule type" value="Genomic_DNA"/>
</dbReference>
<evidence type="ECO:0000256" key="5">
    <source>
        <dbReference type="ARBA" id="ARBA00022723"/>
    </source>
</evidence>
<dbReference type="PANTHER" id="PTHR43322:SF5">
    <property type="entry name" value="1-DEOXY-D-XYLULOSE-5-PHOSPHATE SYNTHASE, CHLOROPLASTIC"/>
    <property type="match status" value="1"/>
</dbReference>
<dbReference type="NCBIfam" id="NF003933">
    <property type="entry name" value="PRK05444.2-2"/>
    <property type="match status" value="1"/>
</dbReference>
<keyword evidence="4 10" id="KW-0808">Transferase</keyword>
<dbReference type="GO" id="GO:0030976">
    <property type="term" value="F:thiamine pyrophosphate binding"/>
    <property type="evidence" value="ECO:0007669"/>
    <property type="project" value="UniProtKB-UniRule"/>
</dbReference>
<comment type="cofactor">
    <cofactor evidence="10">
        <name>Mg(2+)</name>
        <dbReference type="ChEBI" id="CHEBI:18420"/>
    </cofactor>
    <text evidence="10">Binds 1 Mg(2+) ion per subunit.</text>
</comment>
<comment type="function">
    <text evidence="10">Catalyzes the acyloin condensation reaction between C atoms 2 and 3 of pyruvate and glyceraldehyde 3-phosphate to yield 1-deoxy-D-xylulose-5-phosphate (DXP).</text>
</comment>
<dbReference type="Gene3D" id="3.40.50.920">
    <property type="match status" value="1"/>
</dbReference>
<dbReference type="GO" id="GO:0005829">
    <property type="term" value="C:cytosol"/>
    <property type="evidence" value="ECO:0007669"/>
    <property type="project" value="TreeGrafter"/>
</dbReference>
<dbReference type="Pfam" id="PF02780">
    <property type="entry name" value="Transketolase_C"/>
    <property type="match status" value="1"/>
</dbReference>
<dbReference type="CDD" id="cd02007">
    <property type="entry name" value="TPP_DXS"/>
    <property type="match status" value="1"/>
</dbReference>
<gene>
    <name evidence="10" type="primary">dxs</name>
    <name evidence="12" type="ORF">EJQ19_10665</name>
</gene>
<dbReference type="OrthoDB" id="9803371at2"/>
<evidence type="ECO:0000256" key="7">
    <source>
        <dbReference type="ARBA" id="ARBA00022977"/>
    </source>
</evidence>
<dbReference type="InterPro" id="IPR049557">
    <property type="entry name" value="Transketolase_CS"/>
</dbReference>
<dbReference type="GO" id="GO:0008661">
    <property type="term" value="F:1-deoxy-D-xylulose-5-phosphate synthase activity"/>
    <property type="evidence" value="ECO:0007669"/>
    <property type="project" value="UniProtKB-UniRule"/>
</dbReference>
<name>A0A430JF75_9BACL</name>
<dbReference type="FunFam" id="3.40.50.920:FF:000002">
    <property type="entry name" value="1-deoxy-D-xylulose-5-phosphate synthase"/>
    <property type="match status" value="1"/>
</dbReference>
<dbReference type="AlphaFoldDB" id="A0A430JF75"/>
<keyword evidence="5 10" id="KW-0479">Metal-binding</keyword>
<evidence type="ECO:0000256" key="8">
    <source>
        <dbReference type="ARBA" id="ARBA00023052"/>
    </source>
</evidence>
<dbReference type="NCBIfam" id="TIGR00204">
    <property type="entry name" value="dxs"/>
    <property type="match status" value="1"/>
</dbReference>
<dbReference type="Gene3D" id="3.40.50.970">
    <property type="match status" value="2"/>
</dbReference>
<evidence type="ECO:0000313" key="12">
    <source>
        <dbReference type="EMBL" id="RTE09703.1"/>
    </source>
</evidence>
<feature type="binding site" evidence="10">
    <location>
        <begin position="145"/>
        <end position="146"/>
    </location>
    <ligand>
        <name>thiamine diphosphate</name>
        <dbReference type="ChEBI" id="CHEBI:58937"/>
    </ligand>
</feature>
<evidence type="ECO:0000256" key="9">
    <source>
        <dbReference type="ARBA" id="ARBA00023229"/>
    </source>
</evidence>
<feature type="binding site" evidence="10">
    <location>
        <position position="72"/>
    </location>
    <ligand>
        <name>thiamine diphosphate</name>
        <dbReference type="ChEBI" id="CHEBI:58937"/>
    </ligand>
</feature>
<dbReference type="Proteomes" id="UP000276128">
    <property type="component" value="Unassembled WGS sequence"/>
</dbReference>
<feature type="binding site" evidence="10">
    <location>
        <position position="173"/>
    </location>
    <ligand>
        <name>thiamine diphosphate</name>
        <dbReference type="ChEBI" id="CHEBI:58937"/>
    </ligand>
</feature>
<keyword evidence="8 10" id="KW-0786">Thiamine pyrophosphate</keyword>
<feature type="binding site" evidence="10">
    <location>
        <position position="173"/>
    </location>
    <ligand>
        <name>Mg(2+)</name>
        <dbReference type="ChEBI" id="CHEBI:18420"/>
    </ligand>
</feature>
<comment type="subunit">
    <text evidence="3 10">Homodimer.</text>
</comment>
<evidence type="ECO:0000259" key="11">
    <source>
        <dbReference type="SMART" id="SM00861"/>
    </source>
</evidence>
<feature type="binding site" evidence="10">
    <location>
        <position position="284"/>
    </location>
    <ligand>
        <name>thiamine diphosphate</name>
        <dbReference type="ChEBI" id="CHEBI:58937"/>
    </ligand>
</feature>
<dbReference type="InterPro" id="IPR033248">
    <property type="entry name" value="Transketolase_C"/>
</dbReference>
<dbReference type="FunFam" id="3.40.50.970:FF:000030">
    <property type="entry name" value="1-deoxy-D-xylulose-5-phosphate synthase"/>
    <property type="match status" value="1"/>
</dbReference>
<evidence type="ECO:0000256" key="2">
    <source>
        <dbReference type="ARBA" id="ARBA00011081"/>
    </source>
</evidence>